<dbReference type="GO" id="GO:0051685">
    <property type="term" value="P:maintenance of ER location"/>
    <property type="evidence" value="ECO:0007669"/>
    <property type="project" value="UniProtKB-ARBA"/>
</dbReference>
<evidence type="ECO:0000256" key="5">
    <source>
        <dbReference type="ARBA" id="ARBA00023136"/>
    </source>
</evidence>
<evidence type="ECO:0000256" key="2">
    <source>
        <dbReference type="ARBA" id="ARBA00008932"/>
    </source>
</evidence>
<dbReference type="Gene3D" id="2.60.40.10">
    <property type="entry name" value="Immunoglobulins"/>
    <property type="match status" value="1"/>
</dbReference>
<feature type="compositionally biased region" description="Low complexity" evidence="6">
    <location>
        <begin position="132"/>
        <end position="150"/>
    </location>
</feature>
<dbReference type="GO" id="GO:0035091">
    <property type="term" value="F:phosphatidylinositol binding"/>
    <property type="evidence" value="ECO:0007669"/>
    <property type="project" value="UniProtKB-ARBA"/>
</dbReference>
<dbReference type="PANTHER" id="PTHR10809:SF6">
    <property type="entry name" value="AT11025P-RELATED"/>
    <property type="match status" value="1"/>
</dbReference>
<dbReference type="FunFam" id="2.60.40.10:FF:000813">
    <property type="entry name" value="Vesicle-associated protein 1-1"/>
    <property type="match status" value="1"/>
</dbReference>
<feature type="domain" description="MSP" evidence="8">
    <location>
        <begin position="2"/>
        <end position="126"/>
    </location>
</feature>
<dbReference type="GO" id="GO:1902647">
    <property type="term" value="P:negative regulation of 1-phosphatidyl-1D-myo-inositol 4,5-bisphosphate biosynthetic process"/>
    <property type="evidence" value="ECO:0007669"/>
    <property type="project" value="UniProtKB-ARBA"/>
</dbReference>
<feature type="region of interest" description="Disordered" evidence="6">
    <location>
        <begin position="129"/>
        <end position="294"/>
    </location>
</feature>
<dbReference type="InterPro" id="IPR013783">
    <property type="entry name" value="Ig-like_fold"/>
</dbReference>
<accession>A0A077WGD4</accession>
<feature type="compositionally biased region" description="Low complexity" evidence="6">
    <location>
        <begin position="158"/>
        <end position="174"/>
    </location>
</feature>
<evidence type="ECO:0000259" key="8">
    <source>
        <dbReference type="PROSITE" id="PS50202"/>
    </source>
</evidence>
<evidence type="ECO:0000256" key="4">
    <source>
        <dbReference type="ARBA" id="ARBA00022989"/>
    </source>
</evidence>
<dbReference type="InterPro" id="IPR000535">
    <property type="entry name" value="MSP_dom"/>
</dbReference>
<keyword evidence="3 7" id="KW-0812">Transmembrane</keyword>
<dbReference type="GO" id="GO:0160219">
    <property type="term" value="C:cortical endoplasmic reticulum membrane"/>
    <property type="evidence" value="ECO:0007669"/>
    <property type="project" value="UniProtKB-ARBA"/>
</dbReference>
<organism evidence="9">
    <name type="scientific">Lichtheimia ramosa</name>
    <dbReference type="NCBI Taxonomy" id="688394"/>
    <lineage>
        <taxon>Eukaryota</taxon>
        <taxon>Fungi</taxon>
        <taxon>Fungi incertae sedis</taxon>
        <taxon>Mucoromycota</taxon>
        <taxon>Mucoromycotina</taxon>
        <taxon>Mucoromycetes</taxon>
        <taxon>Mucorales</taxon>
        <taxon>Lichtheimiaceae</taxon>
        <taxon>Lichtheimia</taxon>
    </lineage>
</organism>
<dbReference type="GO" id="GO:0090158">
    <property type="term" value="P:endoplasmic reticulum membrane organization"/>
    <property type="evidence" value="ECO:0007669"/>
    <property type="project" value="TreeGrafter"/>
</dbReference>
<proteinExistence type="inferred from homology"/>
<dbReference type="Pfam" id="PF00635">
    <property type="entry name" value="Motile_Sperm"/>
    <property type="match status" value="1"/>
</dbReference>
<dbReference type="GO" id="GO:0033149">
    <property type="term" value="F:FFAT motif binding"/>
    <property type="evidence" value="ECO:0007669"/>
    <property type="project" value="TreeGrafter"/>
</dbReference>
<evidence type="ECO:0000256" key="3">
    <source>
        <dbReference type="ARBA" id="ARBA00022692"/>
    </source>
</evidence>
<sequence>MSVQLNPEAQLTFKRPLTQVTKELLLVTNNNDDPVMFKVKTTAPKQYCVRPNAGRIEPKSQVEVQVILQPFKEEPPIDYKCKDKFLVQTAVIKPAHEALPIAEMWSLTEQEDRQGIFQQKIKCVFLPPEEQPAPQDEQQQSPEEQPVVAEHPVEADEPVTATTTTAPAIDTIPPSSQQPVIDEPKQEPKPEPIPAATVPTPVAAPPVEEESKPEPVVQSKPAPPVAAPAPLIVDQAPEPKPRSMPAPAEKPVVDEKPIIEEKPVTNGQLSQPIVTEKKDHEEDGEKKKLKDELQSARELVEQLRKQVTTLQKEEEATGNGGKGSRKLASTVQPLDAVHQHLAALEKPNVTEGYPPQVVLAVAALVFVFTYLFF</sequence>
<feature type="compositionally biased region" description="Basic and acidic residues" evidence="6">
    <location>
        <begin position="251"/>
        <end position="263"/>
    </location>
</feature>
<dbReference type="EMBL" id="LK023319">
    <property type="protein sequence ID" value="CDS06249.1"/>
    <property type="molecule type" value="Genomic_DNA"/>
</dbReference>
<evidence type="ECO:0000256" key="7">
    <source>
        <dbReference type="SAM" id="Phobius"/>
    </source>
</evidence>
<dbReference type="PANTHER" id="PTHR10809">
    <property type="entry name" value="VESICLE-ASSOCIATED MEMBRANE PROTEIN-ASSOCIATED PROTEIN"/>
    <property type="match status" value="1"/>
</dbReference>
<dbReference type="InterPro" id="IPR008962">
    <property type="entry name" value="PapD-like_sf"/>
</dbReference>
<feature type="compositionally biased region" description="Basic and acidic residues" evidence="6">
    <location>
        <begin position="275"/>
        <end position="294"/>
    </location>
</feature>
<dbReference type="GO" id="GO:0061709">
    <property type="term" value="P:reticulophagy"/>
    <property type="evidence" value="ECO:0007669"/>
    <property type="project" value="UniProtKB-ARBA"/>
</dbReference>
<keyword evidence="4 7" id="KW-1133">Transmembrane helix</keyword>
<dbReference type="GO" id="GO:0140506">
    <property type="term" value="F:endoplasmic reticulum-autophagosome adaptor activity"/>
    <property type="evidence" value="ECO:0007669"/>
    <property type="project" value="UniProtKB-ARBA"/>
</dbReference>
<dbReference type="AlphaFoldDB" id="A0A077WGD4"/>
<dbReference type="GO" id="GO:0001786">
    <property type="term" value="F:phosphatidylserine binding"/>
    <property type="evidence" value="ECO:0007669"/>
    <property type="project" value="UniProtKB-ARBA"/>
</dbReference>
<reference evidence="9" key="1">
    <citation type="journal article" date="2014" name="Genome Announc.">
        <title>De novo whole-genome sequence and genome annotation of Lichtheimia ramosa.</title>
        <authorList>
            <person name="Linde J."/>
            <person name="Schwartze V."/>
            <person name="Binder U."/>
            <person name="Lass-Florl C."/>
            <person name="Voigt K."/>
            <person name="Horn F."/>
        </authorList>
    </citation>
    <scope>NUCLEOTIDE SEQUENCE</scope>
    <source>
        <strain evidence="9">JMRC FSU:6197</strain>
    </source>
</reference>
<evidence type="ECO:0000256" key="6">
    <source>
        <dbReference type="SAM" id="MobiDB-lite"/>
    </source>
</evidence>
<name>A0A077WGD4_9FUNG</name>
<feature type="region of interest" description="Disordered" evidence="6">
    <location>
        <begin position="308"/>
        <end position="328"/>
    </location>
</feature>
<comment type="subcellular location">
    <subcellularLocation>
        <location evidence="1">Membrane</location>
        <topology evidence="1">Single-pass type IV membrane protein</topology>
    </subcellularLocation>
</comment>
<protein>
    <recommendedName>
        <fullName evidence="8">MSP domain-containing protein</fullName>
    </recommendedName>
</protein>
<dbReference type="PROSITE" id="PS50202">
    <property type="entry name" value="MSP"/>
    <property type="match status" value="1"/>
</dbReference>
<dbReference type="GO" id="GO:0160214">
    <property type="term" value="F:endoplasmic reticulum-plasma membrane adaptor activity"/>
    <property type="evidence" value="ECO:0007669"/>
    <property type="project" value="UniProtKB-ARBA"/>
</dbReference>
<dbReference type="InterPro" id="IPR016763">
    <property type="entry name" value="VAP"/>
</dbReference>
<evidence type="ECO:0000256" key="1">
    <source>
        <dbReference type="ARBA" id="ARBA00004211"/>
    </source>
</evidence>
<evidence type="ECO:0000313" key="9">
    <source>
        <dbReference type="EMBL" id="CDS06249.1"/>
    </source>
</evidence>
<dbReference type="OrthoDB" id="264603at2759"/>
<dbReference type="SUPFAM" id="SSF49354">
    <property type="entry name" value="PapD-like"/>
    <property type="match status" value="1"/>
</dbReference>
<feature type="transmembrane region" description="Helical" evidence="7">
    <location>
        <begin position="353"/>
        <end position="372"/>
    </location>
</feature>
<dbReference type="GO" id="GO:0007009">
    <property type="term" value="P:plasma membrane organization"/>
    <property type="evidence" value="ECO:0007669"/>
    <property type="project" value="UniProtKB-ARBA"/>
</dbReference>
<dbReference type="GO" id="GO:0005886">
    <property type="term" value="C:plasma membrane"/>
    <property type="evidence" value="ECO:0007669"/>
    <property type="project" value="TreeGrafter"/>
</dbReference>
<dbReference type="GO" id="GO:0061817">
    <property type="term" value="P:endoplasmic reticulum-plasma membrane tethering"/>
    <property type="evidence" value="ECO:0007669"/>
    <property type="project" value="TreeGrafter"/>
</dbReference>
<comment type="similarity">
    <text evidence="2">Belongs to the VAMP-associated protein (VAP) (TC 9.B.17) family.</text>
</comment>
<keyword evidence="5 7" id="KW-0472">Membrane</keyword>
<gene>
    <name evidence="9" type="ORF">LRAMOSA08777</name>
</gene>